<evidence type="ECO:0000313" key="1">
    <source>
        <dbReference type="EMBL" id="KAA8893195.1"/>
    </source>
</evidence>
<proteinExistence type="predicted"/>
<sequence length="292" mass="33060">MADGCRHLPEATLRRLAFKAPTNMLSKYQLTVPPALQKMGVERPFEVNITPKFSISCINDNHLDSGCDALCLPLSGQKIILPFKPEPRASEPNSVEARERAWYNTWVARSVAGEREQDFSLTSPNCEWFLSLVEELENRYIAKLSSTEHKTLWISAGRRHMVFTVSASFLGEFTFLPQEHLWKMLRQLIFKCQPVARWAADNKDVLREQLSVDLGGNVNAAMQALNAELRDKDPDRQERAKALFLKLHVNLSPKLLEEMETVVSDCQHLCQKLADGGERKDGGDRKDGIAKL</sequence>
<keyword evidence="2" id="KW-1185">Reference proteome</keyword>
<organism evidence="1 2">
    <name type="scientific">Sphaerosporella brunnea</name>
    <dbReference type="NCBI Taxonomy" id="1250544"/>
    <lineage>
        <taxon>Eukaryota</taxon>
        <taxon>Fungi</taxon>
        <taxon>Dikarya</taxon>
        <taxon>Ascomycota</taxon>
        <taxon>Pezizomycotina</taxon>
        <taxon>Pezizomycetes</taxon>
        <taxon>Pezizales</taxon>
        <taxon>Pyronemataceae</taxon>
        <taxon>Sphaerosporella</taxon>
    </lineage>
</organism>
<dbReference type="AlphaFoldDB" id="A0A5J5ECB4"/>
<accession>A0A5J5ECB4</accession>
<dbReference type="OrthoDB" id="4295657at2759"/>
<gene>
    <name evidence="1" type="ORF">FN846DRAFT_914323</name>
</gene>
<comment type="caution">
    <text evidence="1">The sequence shown here is derived from an EMBL/GenBank/DDBJ whole genome shotgun (WGS) entry which is preliminary data.</text>
</comment>
<evidence type="ECO:0000313" key="2">
    <source>
        <dbReference type="Proteomes" id="UP000326924"/>
    </source>
</evidence>
<dbReference type="EMBL" id="VXIS01000482">
    <property type="protein sequence ID" value="KAA8893195.1"/>
    <property type="molecule type" value="Genomic_DNA"/>
</dbReference>
<protein>
    <submittedName>
        <fullName evidence="1">Uncharacterized protein</fullName>
    </submittedName>
</protein>
<dbReference type="InParanoid" id="A0A5J5ECB4"/>
<reference evidence="1 2" key="1">
    <citation type="submission" date="2019-09" db="EMBL/GenBank/DDBJ databases">
        <title>Draft genome of the ectomycorrhizal ascomycete Sphaerosporella brunnea.</title>
        <authorList>
            <consortium name="DOE Joint Genome Institute"/>
            <person name="Benucci G.M."/>
            <person name="Marozzi G."/>
            <person name="Antonielli L."/>
            <person name="Sanchez S."/>
            <person name="Marco P."/>
            <person name="Wang X."/>
            <person name="Falini L.B."/>
            <person name="Barry K."/>
            <person name="Haridas S."/>
            <person name="Lipzen A."/>
            <person name="Labutti K."/>
            <person name="Grigoriev I.V."/>
            <person name="Murat C."/>
            <person name="Martin F."/>
            <person name="Albertini E."/>
            <person name="Donnini D."/>
            <person name="Bonito G."/>
        </authorList>
    </citation>
    <scope>NUCLEOTIDE SEQUENCE [LARGE SCALE GENOMIC DNA]</scope>
    <source>
        <strain evidence="1 2">Sb_GMNB300</strain>
    </source>
</reference>
<dbReference type="Proteomes" id="UP000326924">
    <property type="component" value="Unassembled WGS sequence"/>
</dbReference>
<name>A0A5J5ECB4_9PEZI</name>